<comment type="catalytic activity">
    <reaction evidence="4">
        <text>The enzyme specifically hydrolyzes (1-&gt;4)-beta-D-galactosidic linkages in type I arabinogalactans.</text>
        <dbReference type="EC" id="3.2.1.89"/>
    </reaction>
</comment>
<evidence type="ECO:0000313" key="5">
    <source>
        <dbReference type="EMBL" id="TWB82329.1"/>
    </source>
</evidence>
<dbReference type="Pfam" id="PF07745">
    <property type="entry name" value="Glyco_hydro_53"/>
    <property type="match status" value="1"/>
</dbReference>
<evidence type="ECO:0000313" key="6">
    <source>
        <dbReference type="Proteomes" id="UP000320516"/>
    </source>
</evidence>
<dbReference type="GO" id="GO:0045490">
    <property type="term" value="P:pectin catabolic process"/>
    <property type="evidence" value="ECO:0007669"/>
    <property type="project" value="TreeGrafter"/>
</dbReference>
<dbReference type="RefSeq" id="WP_211106794.1">
    <property type="nucleotide sequence ID" value="NZ_VITV01000001.1"/>
</dbReference>
<evidence type="ECO:0000256" key="4">
    <source>
        <dbReference type="RuleBase" id="RU361192"/>
    </source>
</evidence>
<sequence>MSLHLSCPMVPAALAVLLSSSSALAGAPYLGADLSFANEMADCGAVYTDNGQAANPFQILRRHGGNLIRVRLWNNPDWTRYSTLDDVKKSIRLAHEAGLQVLLDFHYSDDWADGDNQPIPKAWERLDQAALVQAVHDFTRDTLATLAAEGLTPDMVQVGNETNGDILRAPKTEGKPIRWARNAALLNAGIRAVREAAAATGHPIQIMLHVAQPENLEAWFADAEAAGVTDFDIIGLSYYRKWSRQPITVMGRTVNRMATRFDKHVLLVETAYPWTLEPSSASPSVLGDDSLDPAYPATPAGQRAYLLDVTRTVIANGGIGMVYWAPDWVATQCRTRWGEGTTWGNAALFGYGAQHAALPGWDYVGAHYPTPMPVTFRLTVPAGATPYFWADFLDNGAGGFPVKAKDGRVEIHATVMPGTTIHYQLFDGPGFEHPLLPAGKDGVATRTVTTATTITAKAGH</sequence>
<evidence type="ECO:0000256" key="1">
    <source>
        <dbReference type="ARBA" id="ARBA00010687"/>
    </source>
</evidence>
<dbReference type="InterPro" id="IPR017853">
    <property type="entry name" value="GH"/>
</dbReference>
<dbReference type="SUPFAM" id="SSF51445">
    <property type="entry name" value="(Trans)glycosidases"/>
    <property type="match status" value="1"/>
</dbReference>
<feature type="signal peptide" evidence="4">
    <location>
        <begin position="1"/>
        <end position="25"/>
    </location>
</feature>
<dbReference type="PANTHER" id="PTHR34983">
    <property type="entry name" value="ARABINOGALACTAN ENDO-BETA-1,4-GALACTANASE A"/>
    <property type="match status" value="1"/>
</dbReference>
<keyword evidence="4" id="KW-0732">Signal</keyword>
<comment type="caution">
    <text evidence="5">The sequence shown here is derived from an EMBL/GenBank/DDBJ whole genome shotgun (WGS) entry which is preliminary data.</text>
</comment>
<organism evidence="5 6">
    <name type="scientific">Nitrospirillum amazonense</name>
    <dbReference type="NCBI Taxonomy" id="28077"/>
    <lineage>
        <taxon>Bacteria</taxon>
        <taxon>Pseudomonadati</taxon>
        <taxon>Pseudomonadota</taxon>
        <taxon>Alphaproteobacteria</taxon>
        <taxon>Rhodospirillales</taxon>
        <taxon>Azospirillaceae</taxon>
        <taxon>Nitrospirillum</taxon>
    </lineage>
</organism>
<accession>A0A560KGW3</accession>
<proteinExistence type="inferred from homology"/>
<dbReference type="AlphaFoldDB" id="A0A560KGW3"/>
<name>A0A560KGW3_9PROT</name>
<protein>
    <recommendedName>
        <fullName evidence="4">Arabinogalactan endo-beta-1,4-galactanase</fullName>
        <ecNumber evidence="4">3.2.1.89</ecNumber>
    </recommendedName>
</protein>
<dbReference type="PANTHER" id="PTHR34983:SF2">
    <property type="entry name" value="ENDO-BETA-1,4-GALACTANASE"/>
    <property type="match status" value="1"/>
</dbReference>
<dbReference type="InterPro" id="IPR011683">
    <property type="entry name" value="Glyco_hydro_53"/>
</dbReference>
<evidence type="ECO:0000256" key="3">
    <source>
        <dbReference type="ARBA" id="ARBA00023295"/>
    </source>
</evidence>
<dbReference type="Gene3D" id="3.20.20.80">
    <property type="entry name" value="Glycosidases"/>
    <property type="match status" value="1"/>
</dbReference>
<gene>
    <name evidence="5" type="ORF">FBZ87_10130</name>
</gene>
<comment type="similarity">
    <text evidence="1 4">Belongs to the glycosyl hydrolase 53 family.</text>
</comment>
<dbReference type="EMBL" id="VITV01000001">
    <property type="protein sequence ID" value="TWB82329.1"/>
    <property type="molecule type" value="Genomic_DNA"/>
</dbReference>
<reference evidence="5 6" key="1">
    <citation type="submission" date="2019-06" db="EMBL/GenBank/DDBJ databases">
        <title>Genomic Encyclopedia of Type Strains, Phase IV (KMG-V): Genome sequencing to study the core and pangenomes of soil and plant-associated prokaryotes.</title>
        <authorList>
            <person name="Whitman W."/>
        </authorList>
    </citation>
    <scope>NUCLEOTIDE SEQUENCE [LARGE SCALE GENOMIC DNA]</scope>
    <source>
        <strain evidence="5 6">BR 12005</strain>
    </source>
</reference>
<keyword evidence="3 4" id="KW-0326">Glycosidase</keyword>
<dbReference type="GO" id="GO:0031218">
    <property type="term" value="F:arabinogalactan endo-1,4-beta-galactosidase activity"/>
    <property type="evidence" value="ECO:0007669"/>
    <property type="project" value="UniProtKB-EC"/>
</dbReference>
<dbReference type="EC" id="3.2.1.89" evidence="4"/>
<keyword evidence="2 4" id="KW-0378">Hydrolase</keyword>
<feature type="chain" id="PRO_5022267409" description="Arabinogalactan endo-beta-1,4-galactanase" evidence="4">
    <location>
        <begin position="26"/>
        <end position="460"/>
    </location>
</feature>
<dbReference type="Proteomes" id="UP000320516">
    <property type="component" value="Unassembled WGS sequence"/>
</dbReference>
<evidence type="ECO:0000256" key="2">
    <source>
        <dbReference type="ARBA" id="ARBA00022801"/>
    </source>
</evidence>
<dbReference type="GO" id="GO:0015926">
    <property type="term" value="F:glucosidase activity"/>
    <property type="evidence" value="ECO:0007669"/>
    <property type="project" value="InterPro"/>
</dbReference>